<dbReference type="Proteomes" id="UP000799428">
    <property type="component" value="Unassembled WGS sequence"/>
</dbReference>
<dbReference type="OrthoDB" id="203440at2759"/>
<dbReference type="AlphaFoldDB" id="A0A6G1KGJ1"/>
<reference evidence="2" key="1">
    <citation type="journal article" date="2020" name="Stud. Mycol.">
        <title>101 Dothideomycetes genomes: a test case for predicting lifestyles and emergence of pathogens.</title>
        <authorList>
            <person name="Haridas S."/>
            <person name="Albert R."/>
            <person name="Binder M."/>
            <person name="Bloem J."/>
            <person name="Labutti K."/>
            <person name="Salamov A."/>
            <person name="Andreopoulos B."/>
            <person name="Baker S."/>
            <person name="Barry K."/>
            <person name="Bills G."/>
            <person name="Bluhm B."/>
            <person name="Cannon C."/>
            <person name="Castanera R."/>
            <person name="Culley D."/>
            <person name="Daum C."/>
            <person name="Ezra D."/>
            <person name="Gonzalez J."/>
            <person name="Henrissat B."/>
            <person name="Kuo A."/>
            <person name="Liang C."/>
            <person name="Lipzen A."/>
            <person name="Lutzoni F."/>
            <person name="Magnuson J."/>
            <person name="Mondo S."/>
            <person name="Nolan M."/>
            <person name="Ohm R."/>
            <person name="Pangilinan J."/>
            <person name="Park H.-J."/>
            <person name="Ramirez L."/>
            <person name="Alfaro M."/>
            <person name="Sun H."/>
            <person name="Tritt A."/>
            <person name="Yoshinaga Y."/>
            <person name="Zwiers L.-H."/>
            <person name="Turgeon B."/>
            <person name="Goodwin S."/>
            <person name="Spatafora J."/>
            <person name="Crous P."/>
            <person name="Grigoriev I."/>
        </authorList>
    </citation>
    <scope>NUCLEOTIDE SEQUENCE</scope>
    <source>
        <strain evidence="2">CBS 279.74</strain>
    </source>
</reference>
<organism evidence="2 3">
    <name type="scientific">Pleomassaria siparia CBS 279.74</name>
    <dbReference type="NCBI Taxonomy" id="1314801"/>
    <lineage>
        <taxon>Eukaryota</taxon>
        <taxon>Fungi</taxon>
        <taxon>Dikarya</taxon>
        <taxon>Ascomycota</taxon>
        <taxon>Pezizomycotina</taxon>
        <taxon>Dothideomycetes</taxon>
        <taxon>Pleosporomycetidae</taxon>
        <taxon>Pleosporales</taxon>
        <taxon>Pleomassariaceae</taxon>
        <taxon>Pleomassaria</taxon>
    </lineage>
</organism>
<feature type="signal peptide" evidence="1">
    <location>
        <begin position="1"/>
        <end position="19"/>
    </location>
</feature>
<dbReference type="EMBL" id="MU005767">
    <property type="protein sequence ID" value="KAF2711665.1"/>
    <property type="molecule type" value="Genomic_DNA"/>
</dbReference>
<protein>
    <submittedName>
        <fullName evidence="2">Uncharacterized protein</fullName>
    </submittedName>
</protein>
<evidence type="ECO:0000313" key="2">
    <source>
        <dbReference type="EMBL" id="KAF2711665.1"/>
    </source>
</evidence>
<evidence type="ECO:0000256" key="1">
    <source>
        <dbReference type="SAM" id="SignalP"/>
    </source>
</evidence>
<keyword evidence="1" id="KW-0732">Signal</keyword>
<keyword evidence="3" id="KW-1185">Reference proteome</keyword>
<gene>
    <name evidence="2" type="ORF">K504DRAFT_500321</name>
</gene>
<accession>A0A6G1KGJ1</accession>
<feature type="chain" id="PRO_5026203092" evidence="1">
    <location>
        <begin position="20"/>
        <end position="308"/>
    </location>
</feature>
<sequence length="308" mass="35252">MLASSFIMIFLHFLFVALAATARMKRNENPFSCTGGSIYFSGHPVDSLLFHNPDLFHDFYVFKCVTTVVFTSGDRGEIGNHSNSLERGLEDAYSFMALALTNADVWNDTYVKLNGKKLLLRSSEDIRNVQILYLRLPDGGTQGEGYDVTGKESLKKLYRNKLETITAIDHSATYSLQNLKELISTVLKERKAHDIRVLDFKTNVPEDNEQCYEHTDHSVSARLVREVMEEDKLEGNLTGYAGSFMHKLDPTLIGSDFTIKTDTFYRYASYDKHMCQTYDECHDWSTDGFDDDDVKWASSVLDREYYLH</sequence>
<proteinExistence type="predicted"/>
<name>A0A6G1KGJ1_9PLEO</name>
<evidence type="ECO:0000313" key="3">
    <source>
        <dbReference type="Proteomes" id="UP000799428"/>
    </source>
</evidence>